<keyword evidence="1" id="KW-0812">Transmembrane</keyword>
<evidence type="ECO:0000313" key="2">
    <source>
        <dbReference type="EMBL" id="JAE12578.1"/>
    </source>
</evidence>
<dbReference type="EMBL" id="GBRH01185318">
    <property type="protein sequence ID" value="JAE12578.1"/>
    <property type="molecule type" value="Transcribed_RNA"/>
</dbReference>
<reference evidence="2" key="1">
    <citation type="submission" date="2014-09" db="EMBL/GenBank/DDBJ databases">
        <authorList>
            <person name="Magalhaes I.L.F."/>
            <person name="Oliveira U."/>
            <person name="Santos F.R."/>
            <person name="Vidigal T.H.D.A."/>
            <person name="Brescovit A.D."/>
            <person name="Santos A.J."/>
        </authorList>
    </citation>
    <scope>NUCLEOTIDE SEQUENCE</scope>
    <source>
        <tissue evidence="2">Shoot tissue taken approximately 20 cm above the soil surface</tissue>
    </source>
</reference>
<sequence>MHLVFYLTEMLCLHLSIPIFYMIYHASTQLYFSSI</sequence>
<dbReference type="AlphaFoldDB" id="A0A0A9FW78"/>
<evidence type="ECO:0000256" key="1">
    <source>
        <dbReference type="SAM" id="Phobius"/>
    </source>
</evidence>
<accession>A0A0A9FW78</accession>
<keyword evidence="1" id="KW-0472">Membrane</keyword>
<feature type="transmembrane region" description="Helical" evidence="1">
    <location>
        <begin position="6"/>
        <end position="24"/>
    </location>
</feature>
<name>A0A0A9FW78_ARUDO</name>
<reference evidence="2" key="2">
    <citation type="journal article" date="2015" name="Data Brief">
        <title>Shoot transcriptome of the giant reed, Arundo donax.</title>
        <authorList>
            <person name="Barrero R.A."/>
            <person name="Guerrero F.D."/>
            <person name="Moolhuijzen P."/>
            <person name="Goolsby J.A."/>
            <person name="Tidwell J."/>
            <person name="Bellgard S.E."/>
            <person name="Bellgard M.I."/>
        </authorList>
    </citation>
    <scope>NUCLEOTIDE SEQUENCE</scope>
    <source>
        <tissue evidence="2">Shoot tissue taken approximately 20 cm above the soil surface</tissue>
    </source>
</reference>
<protein>
    <submittedName>
        <fullName evidence="2">Uncharacterized protein</fullName>
    </submittedName>
</protein>
<proteinExistence type="predicted"/>
<keyword evidence="1" id="KW-1133">Transmembrane helix</keyword>
<organism evidence="2">
    <name type="scientific">Arundo donax</name>
    <name type="common">Giant reed</name>
    <name type="synonym">Donax arundinaceus</name>
    <dbReference type="NCBI Taxonomy" id="35708"/>
    <lineage>
        <taxon>Eukaryota</taxon>
        <taxon>Viridiplantae</taxon>
        <taxon>Streptophyta</taxon>
        <taxon>Embryophyta</taxon>
        <taxon>Tracheophyta</taxon>
        <taxon>Spermatophyta</taxon>
        <taxon>Magnoliopsida</taxon>
        <taxon>Liliopsida</taxon>
        <taxon>Poales</taxon>
        <taxon>Poaceae</taxon>
        <taxon>PACMAD clade</taxon>
        <taxon>Arundinoideae</taxon>
        <taxon>Arundineae</taxon>
        <taxon>Arundo</taxon>
    </lineage>
</organism>